<sequence>MMNFTGLSLSLLSITSFLTVGSTFVNPVSAQNVQADIGLQYRINGSQQPTNRNDDVQFNSQGSCMGNASVTIGVQGIVGGNNPGEQNRHVRHEMTCNSSNGTGINPPRVQLQPSVGIDVYNPADNFRN</sequence>
<evidence type="ECO:0000313" key="2">
    <source>
        <dbReference type="EMBL" id="MCP2731136.1"/>
    </source>
</evidence>
<dbReference type="EMBL" id="JAMZMM010000285">
    <property type="protein sequence ID" value="MCP2731136.1"/>
    <property type="molecule type" value="Genomic_DNA"/>
</dbReference>
<reference evidence="2" key="1">
    <citation type="submission" date="2022-06" db="EMBL/GenBank/DDBJ databases">
        <title>New cyanobacteria of genus Symplocastrum in benthos of Lake Baikal.</title>
        <authorList>
            <person name="Sorokovikova E."/>
            <person name="Tikhonova I."/>
            <person name="Krasnopeev A."/>
            <person name="Evseev P."/>
            <person name="Gladkikh A."/>
            <person name="Belykh O."/>
        </authorList>
    </citation>
    <scope>NUCLEOTIDE SEQUENCE</scope>
    <source>
        <strain evidence="2">BBK-W-15</strain>
    </source>
</reference>
<evidence type="ECO:0000256" key="1">
    <source>
        <dbReference type="SAM" id="SignalP"/>
    </source>
</evidence>
<feature type="chain" id="PRO_5042141012" evidence="1">
    <location>
        <begin position="31"/>
        <end position="128"/>
    </location>
</feature>
<gene>
    <name evidence="2" type="ORF">NJ959_22170</name>
</gene>
<proteinExistence type="predicted"/>
<evidence type="ECO:0000313" key="3">
    <source>
        <dbReference type="Proteomes" id="UP001204953"/>
    </source>
</evidence>
<organism evidence="2 3">
    <name type="scientific">Limnofasciculus baicalensis BBK-W-15</name>
    <dbReference type="NCBI Taxonomy" id="2699891"/>
    <lineage>
        <taxon>Bacteria</taxon>
        <taxon>Bacillati</taxon>
        <taxon>Cyanobacteriota</taxon>
        <taxon>Cyanophyceae</taxon>
        <taxon>Coleofasciculales</taxon>
        <taxon>Coleofasciculaceae</taxon>
        <taxon>Limnofasciculus</taxon>
        <taxon>Limnofasciculus baicalensis</taxon>
    </lineage>
</organism>
<keyword evidence="1" id="KW-0732">Signal</keyword>
<name>A0AAE3GWE7_9CYAN</name>
<comment type="caution">
    <text evidence="2">The sequence shown here is derived from an EMBL/GenBank/DDBJ whole genome shotgun (WGS) entry which is preliminary data.</text>
</comment>
<protein>
    <submittedName>
        <fullName evidence="2">Uncharacterized protein</fullName>
    </submittedName>
</protein>
<keyword evidence="3" id="KW-1185">Reference proteome</keyword>
<feature type="signal peptide" evidence="1">
    <location>
        <begin position="1"/>
        <end position="30"/>
    </location>
</feature>
<dbReference type="AlphaFoldDB" id="A0AAE3GWE7"/>
<dbReference type="Proteomes" id="UP001204953">
    <property type="component" value="Unassembled WGS sequence"/>
</dbReference>
<dbReference type="RefSeq" id="WP_254013880.1">
    <property type="nucleotide sequence ID" value="NZ_JAMZMM010000285.1"/>
</dbReference>
<accession>A0AAE3GWE7</accession>